<evidence type="ECO:0000313" key="2">
    <source>
        <dbReference type="EMBL" id="KKL46729.1"/>
    </source>
</evidence>
<accession>A0A0F9CCC4</accession>
<evidence type="ECO:0000256" key="1">
    <source>
        <dbReference type="SAM" id="MobiDB-lite"/>
    </source>
</evidence>
<feature type="non-terminal residue" evidence="2">
    <location>
        <position position="1"/>
    </location>
</feature>
<feature type="compositionally biased region" description="Acidic residues" evidence="1">
    <location>
        <begin position="539"/>
        <end position="550"/>
    </location>
</feature>
<sequence>VNGFSFDLKNIPGGYIGPSAVYVGDTVKIFVRGFEAHAIEFIVTETPFDVTISVDSSETFFVCSDGSVVTDSNLCPAPEDPEKETIFVCSDGSEVDDASLCPIDEEEEDIETKVISGTSGQTALVEAFYGQPIDIILTNNKLIKLFEDEVYYDGEDYETKEEVYFKAVVLTSVDDDDFGLDTYLVVEEGDVEYRYVFEDEIPYLDFHVEEPGEINFLGKDIKIIEAISDELVIRSGVELFMKEAETATVEGKPVEVITIAENSILISVDGIEKIISDQEDREINGIHVLVENILYKNYEGGVSHVELIAGLETDETVKDGDDFELFVKDEEIWTWVIQLGAEPQYIGIVNQEAYKDIDEDEDYKAIGIGESLVLPNDYLQIMYQSVTQEEMTDMDFKVKNKDGKEYLFVKGDNEDAFNFGSTDFDRLYIDSTGIYDEDLEFITSDKIQIGDSDSFLEMGSIKIRDLRILLDLADIIFQGVSMATQDENFMDHLGIIFKDPENAVEDREGFKVSVPEERPEALISFNAVIQIGIKPTPVEPEEETPTDTETTEPTTPE</sequence>
<protein>
    <submittedName>
        <fullName evidence="2">Uncharacterized protein</fullName>
    </submittedName>
</protein>
<name>A0A0F9CCC4_9ZZZZ</name>
<reference evidence="2" key="1">
    <citation type="journal article" date="2015" name="Nature">
        <title>Complex archaea that bridge the gap between prokaryotes and eukaryotes.</title>
        <authorList>
            <person name="Spang A."/>
            <person name="Saw J.H."/>
            <person name="Jorgensen S.L."/>
            <person name="Zaremba-Niedzwiedzka K."/>
            <person name="Martijn J."/>
            <person name="Lind A.E."/>
            <person name="van Eijk R."/>
            <person name="Schleper C."/>
            <person name="Guy L."/>
            <person name="Ettema T.J."/>
        </authorList>
    </citation>
    <scope>NUCLEOTIDE SEQUENCE</scope>
</reference>
<comment type="caution">
    <text evidence="2">The sequence shown here is derived from an EMBL/GenBank/DDBJ whole genome shotgun (WGS) entry which is preliminary data.</text>
</comment>
<dbReference type="EMBL" id="LAZR01033926">
    <property type="protein sequence ID" value="KKL46729.1"/>
    <property type="molecule type" value="Genomic_DNA"/>
</dbReference>
<gene>
    <name evidence="2" type="ORF">LCGC14_2342650</name>
</gene>
<proteinExistence type="predicted"/>
<feature type="region of interest" description="Disordered" evidence="1">
    <location>
        <begin position="534"/>
        <end position="557"/>
    </location>
</feature>
<dbReference type="AlphaFoldDB" id="A0A0F9CCC4"/>
<organism evidence="2">
    <name type="scientific">marine sediment metagenome</name>
    <dbReference type="NCBI Taxonomy" id="412755"/>
    <lineage>
        <taxon>unclassified sequences</taxon>
        <taxon>metagenomes</taxon>
        <taxon>ecological metagenomes</taxon>
    </lineage>
</organism>
<feature type="non-terminal residue" evidence="2">
    <location>
        <position position="557"/>
    </location>
</feature>